<proteinExistence type="predicted"/>
<dbReference type="AlphaFoldDB" id="A0A6C1DML7"/>
<dbReference type="OrthoDB" id="2209940at2759"/>
<dbReference type="SMR" id="A0A6C1DML7"/>
<dbReference type="PIRSF" id="PIRSF008757">
    <property type="entry name" value="UCP008757"/>
    <property type="match status" value="1"/>
</dbReference>
<dbReference type="Pfam" id="PF03928">
    <property type="entry name" value="HbpS-like"/>
    <property type="match status" value="1"/>
</dbReference>
<dbReference type="PANTHER" id="PTHR28255">
    <property type="match status" value="1"/>
</dbReference>
<dbReference type="PANTHER" id="PTHR28255:SF1">
    <property type="entry name" value="UPF0303 PROTEIN YBR137W"/>
    <property type="match status" value="1"/>
</dbReference>
<dbReference type="FunFam" id="3.30.450.150:FF:000004">
    <property type="entry name" value="UPF0303 protein YBR137W"/>
    <property type="match status" value="1"/>
</dbReference>
<name>A0A6C1DML7_SACPS</name>
<dbReference type="EMBL" id="CP048984">
    <property type="protein sequence ID" value="QID78135.1"/>
    <property type="molecule type" value="Genomic_DNA"/>
</dbReference>
<dbReference type="InterPro" id="IPR038084">
    <property type="entry name" value="PduO/GlcC-like_sf"/>
</dbReference>
<reference evidence="1 2" key="1">
    <citation type="journal article" date="2019" name="BMC Genomics">
        <title>Chromosome level assembly and comparative genome analysis confirm lager-brewing yeasts originated from a single hybridization.</title>
        <authorList>
            <person name="Salazar A.N."/>
            <person name="Gorter de Vries A.R."/>
            <person name="van den Broek M."/>
            <person name="Brouwers N."/>
            <person name="de la Torre Cortes P."/>
            <person name="Kuijpers N.G.A."/>
            <person name="Daran J.G."/>
            <person name="Abeel T."/>
        </authorList>
    </citation>
    <scope>NUCLEOTIDE SEQUENCE [LARGE SCALE GENOMIC DNA]</scope>
    <source>
        <strain evidence="1 2">CBS 1483</strain>
    </source>
</reference>
<accession>A0A6C1DML7</accession>
<dbReference type="GO" id="GO:0072380">
    <property type="term" value="C:TRC complex"/>
    <property type="evidence" value="ECO:0007669"/>
    <property type="project" value="TreeGrafter"/>
</dbReference>
<sequence length="179" mass="20454">MVVLDKKLLERLTSRKVPLEELEDMEKRCFLSTFTYQDAFDLGTYIRNAVKENFPEKPVAIDISLPNGHCLFRTVTYGGSALDNDFWIQRKKKTALRFGHSSFYMGCKKGDKTPEEKFFVDSKEYAFHGGAVLIQSERSDYPYACLTISGLKQEEDHLMAVSSLIAFANESLEEDLNLD</sequence>
<evidence type="ECO:0000313" key="2">
    <source>
        <dbReference type="Proteomes" id="UP000501346"/>
    </source>
</evidence>
<dbReference type="InterPro" id="IPR010371">
    <property type="entry name" value="YBR137W-like"/>
</dbReference>
<organism evidence="1 2">
    <name type="scientific">Saccharomyces pastorianus</name>
    <name type="common">Lager yeast</name>
    <name type="synonym">Saccharomyces cerevisiae x Saccharomyces eubayanus</name>
    <dbReference type="NCBI Taxonomy" id="27292"/>
    <lineage>
        <taxon>Eukaryota</taxon>
        <taxon>Fungi</taxon>
        <taxon>Dikarya</taxon>
        <taxon>Ascomycota</taxon>
        <taxon>Saccharomycotina</taxon>
        <taxon>Saccharomycetes</taxon>
        <taxon>Saccharomycetales</taxon>
        <taxon>Saccharomycetaceae</taxon>
        <taxon>Saccharomyces</taxon>
    </lineage>
</organism>
<dbReference type="Proteomes" id="UP000501346">
    <property type="component" value="Chromosome ScII"/>
</dbReference>
<evidence type="ECO:0000313" key="1">
    <source>
        <dbReference type="EMBL" id="QID78135.1"/>
    </source>
</evidence>
<keyword evidence="2" id="KW-1185">Reference proteome</keyword>
<protein>
    <submittedName>
        <fullName evidence="1">Uncharacterized protein</fullName>
    </submittedName>
</protein>
<dbReference type="Gene3D" id="3.30.450.150">
    <property type="entry name" value="Haem-degrading domain"/>
    <property type="match status" value="1"/>
</dbReference>
<dbReference type="InterPro" id="IPR005624">
    <property type="entry name" value="PduO/GlcC-like"/>
</dbReference>
<dbReference type="GO" id="GO:0006620">
    <property type="term" value="P:post-translational protein targeting to endoplasmic reticulum membrane"/>
    <property type="evidence" value="ECO:0007669"/>
    <property type="project" value="TreeGrafter"/>
</dbReference>
<gene>
    <name evidence="1" type="ORF">GRS66_000338</name>
</gene>
<dbReference type="SUPFAM" id="SSF143744">
    <property type="entry name" value="GlcG-like"/>
    <property type="match status" value="1"/>
</dbReference>